<keyword evidence="3" id="KW-1185">Reference proteome</keyword>
<dbReference type="AlphaFoldDB" id="A0A3M9MRP1"/>
<organism evidence="2 3">
    <name type="scientific">Rufibacter immobilis</name>
    <dbReference type="NCBI Taxonomy" id="1348778"/>
    <lineage>
        <taxon>Bacteria</taxon>
        <taxon>Pseudomonadati</taxon>
        <taxon>Bacteroidota</taxon>
        <taxon>Cytophagia</taxon>
        <taxon>Cytophagales</taxon>
        <taxon>Hymenobacteraceae</taxon>
        <taxon>Rufibacter</taxon>
    </lineage>
</organism>
<evidence type="ECO:0000313" key="2">
    <source>
        <dbReference type="EMBL" id="RNI27877.1"/>
    </source>
</evidence>
<feature type="signal peptide" evidence="1">
    <location>
        <begin position="1"/>
        <end position="21"/>
    </location>
</feature>
<comment type="caution">
    <text evidence="2">The sequence shown here is derived from an EMBL/GenBank/DDBJ whole genome shotgun (WGS) entry which is preliminary data.</text>
</comment>
<dbReference type="EMBL" id="RJJE01000017">
    <property type="protein sequence ID" value="RNI27877.1"/>
    <property type="molecule type" value="Genomic_DNA"/>
</dbReference>
<evidence type="ECO:0000313" key="3">
    <source>
        <dbReference type="Proteomes" id="UP000271010"/>
    </source>
</evidence>
<reference evidence="2 3" key="1">
    <citation type="submission" date="2018-11" db="EMBL/GenBank/DDBJ databases">
        <title>Rufibacter latericius sp. nov., isolated from water in Baiyang Lake.</title>
        <authorList>
            <person name="Yang Y."/>
        </authorList>
    </citation>
    <scope>NUCLEOTIDE SEQUENCE [LARGE SCALE GENOMIC DNA]</scope>
    <source>
        <strain evidence="2 3">MCC P1</strain>
    </source>
</reference>
<protein>
    <submittedName>
        <fullName evidence="2">Uncharacterized protein</fullName>
    </submittedName>
</protein>
<keyword evidence="1" id="KW-0732">Signal</keyword>
<name>A0A3M9MRP1_9BACT</name>
<sequence length="198" mass="22624">MLIMKKSFIFLLILQIISACSASKEKRQMERTSKEVGVKFTYKPENSVFSGFQLKVIPVDYRLELTEAQNQVIADLITEAFPENEITFDLKNKIEFVDSGVDLETISCSNCGSVIETELWQDGMTKAHETDFADMGFIAPCCKKEVSLNNLKYDTETGFSKYQVTIINPDFDKANHEEFVTLLEKQTGIKMKLIWAKY</sequence>
<dbReference type="PROSITE" id="PS51257">
    <property type="entry name" value="PROKAR_LIPOPROTEIN"/>
    <property type="match status" value="1"/>
</dbReference>
<proteinExistence type="predicted"/>
<accession>A0A3M9MRP1</accession>
<feature type="chain" id="PRO_5017934835" evidence="1">
    <location>
        <begin position="22"/>
        <end position="198"/>
    </location>
</feature>
<dbReference type="Proteomes" id="UP000271010">
    <property type="component" value="Unassembled WGS sequence"/>
</dbReference>
<evidence type="ECO:0000256" key="1">
    <source>
        <dbReference type="SAM" id="SignalP"/>
    </source>
</evidence>
<gene>
    <name evidence="2" type="ORF">EFA69_17440</name>
</gene>